<dbReference type="InterPro" id="IPR044285">
    <property type="entry name" value="PWP1"/>
</dbReference>
<dbReference type="Proteomes" id="UP000236546">
    <property type="component" value="Unassembled WGS sequence"/>
</dbReference>
<dbReference type="OrthoDB" id="270624at2759"/>
<dbReference type="PANTHER" id="PTHR14091">
    <property type="entry name" value="PERIODIC TRYPTOPHAN PROTEIN 1"/>
    <property type="match status" value="1"/>
</dbReference>
<evidence type="ECO:0000256" key="2">
    <source>
        <dbReference type="ARBA" id="ARBA00022574"/>
    </source>
</evidence>
<gene>
    <name evidence="7" type="ORF">TGAM01_v203719</name>
    <name evidence="6" type="ORF">TGAMA5MH_05249</name>
</gene>
<dbReference type="GO" id="GO:0005634">
    <property type="term" value="C:nucleus"/>
    <property type="evidence" value="ECO:0007669"/>
    <property type="project" value="TreeGrafter"/>
</dbReference>
<dbReference type="InterPro" id="IPR036322">
    <property type="entry name" value="WD40_repeat_dom_sf"/>
</dbReference>
<feature type="repeat" description="WD" evidence="4">
    <location>
        <begin position="268"/>
        <end position="310"/>
    </location>
</feature>
<dbReference type="EMBL" id="JPDN02000010">
    <property type="protein sequence ID" value="PON27338.1"/>
    <property type="molecule type" value="Genomic_DNA"/>
</dbReference>
<dbReference type="SUPFAM" id="SSF50978">
    <property type="entry name" value="WD40 repeat-like"/>
    <property type="match status" value="1"/>
</dbReference>
<dbReference type="GO" id="GO:0006364">
    <property type="term" value="P:rRNA processing"/>
    <property type="evidence" value="ECO:0007669"/>
    <property type="project" value="InterPro"/>
</dbReference>
<name>A0A0W7VMU5_9HYPO</name>
<dbReference type="InterPro" id="IPR020472">
    <property type="entry name" value="WD40_PAC1"/>
</dbReference>
<keyword evidence="8" id="KW-1185">Reference proteome</keyword>
<keyword evidence="2 4" id="KW-0853">WD repeat</keyword>
<dbReference type="Gene3D" id="2.130.10.10">
    <property type="entry name" value="YVTN repeat-like/Quinoprotein amine dehydrogenase"/>
    <property type="match status" value="2"/>
</dbReference>
<evidence type="ECO:0000313" key="8">
    <source>
        <dbReference type="Proteomes" id="UP000054821"/>
    </source>
</evidence>
<reference evidence="7" key="3">
    <citation type="submission" date="2017-08" db="EMBL/GenBank/DDBJ databases">
        <title>Trichoderma gamsii strain T6085, whole genome shotgun sequencing project.</title>
        <authorList>
            <person name="Baroncelli R."/>
        </authorList>
    </citation>
    <scope>NUCLEOTIDE SEQUENCE</scope>
    <source>
        <strain evidence="7">T6085</strain>
    </source>
</reference>
<dbReference type="Pfam" id="PF00400">
    <property type="entry name" value="WD40"/>
    <property type="match status" value="3"/>
</dbReference>
<reference evidence="6 9" key="2">
    <citation type="submission" date="2017-02" db="EMBL/GenBank/DDBJ databases">
        <title>Genomes of Trichoderma spp. with biocontrol activity.</title>
        <authorList>
            <person name="Gardiner D."/>
            <person name="Kazan K."/>
            <person name="Vos C."/>
            <person name="Harvey P."/>
        </authorList>
    </citation>
    <scope>NUCLEOTIDE SEQUENCE [LARGE SCALE GENOMIC DNA]</scope>
    <source>
        <strain evidence="6 9">A5MH</strain>
    </source>
</reference>
<evidence type="ECO:0000256" key="4">
    <source>
        <dbReference type="PROSITE-ProRule" id="PRU00221"/>
    </source>
</evidence>
<dbReference type="AlphaFoldDB" id="A0A0W7VMU5"/>
<dbReference type="PANTHER" id="PTHR14091:SF0">
    <property type="entry name" value="PERIODIC TRYPTOPHAN PROTEIN 1 HOMOLOG"/>
    <property type="match status" value="1"/>
</dbReference>
<keyword evidence="1" id="KW-0597">Phosphoprotein</keyword>
<feature type="region of interest" description="Disordered" evidence="5">
    <location>
        <begin position="502"/>
        <end position="541"/>
    </location>
</feature>
<dbReference type="EMBL" id="MTYH01000050">
    <property type="protein sequence ID" value="PNP42508.1"/>
    <property type="molecule type" value="Genomic_DNA"/>
</dbReference>
<dbReference type="GeneID" id="29986075"/>
<dbReference type="Proteomes" id="UP000054821">
    <property type="component" value="Unassembled WGS sequence"/>
</dbReference>
<dbReference type="STRING" id="398673.A0A0W7VMU5"/>
<dbReference type="RefSeq" id="XP_018660710.1">
    <property type="nucleotide sequence ID" value="XM_018805992.1"/>
</dbReference>
<evidence type="ECO:0000313" key="7">
    <source>
        <dbReference type="EMBL" id="PON27338.1"/>
    </source>
</evidence>
<sequence>MSSMITAAQWVPRGFAAQFPQVYKLDESEFDRIAALAKLQLDDAEEDLKEAQEEGEDAEEGDENNDEDMGGEEDKENKAKSTVKIDDDDLKEYDLEHYDDDEDDDNAPAANGSMGMFGNVKSLAYYESNKEDPYITLQDDDEDEERQDLQVLATDNLILSAKVEDELAHLEVYVYEDESDNLYVHHDIMLPAIPLCVEWLDIPVSNSGNAAKDAKGNFVAVGTMDPDIEIWDLDTVDCMYPNAILGQGANPESGEKKKKKKKKAKANDEYHVDAVLSLAANRQHRNLLASASADKTIKLWDLNTTKCAKSYSYHTDKVCSLAWHTAEPTVLLSGSYDRTVVAADMRAPDAKVPRWGVESDVENIRWDPHDQNYFYVSTENGVIHYHDIRNAPSTPEATKAVWTLQAHDESVSSFDINSVIPGFMATGSTDKTVKLWNIQASGPSLVVSRNLDVGKVFATSFAPDPEVAFRLAVAGSSGSMHVWDTSTNPGVRSAFGQRVPALKEGVSEDRLVGVNEDESSSSEDEGEGENNEEGGDSMDED</sequence>
<dbReference type="InterPro" id="IPR019775">
    <property type="entry name" value="WD40_repeat_CS"/>
</dbReference>
<feature type="region of interest" description="Disordered" evidence="5">
    <location>
        <begin position="44"/>
        <end position="92"/>
    </location>
</feature>
<protein>
    <submittedName>
        <fullName evidence="6">Uncharacterized protein</fullName>
    </submittedName>
</protein>
<reference evidence="7 8" key="1">
    <citation type="journal article" date="2016" name="Genome Announc.">
        <title>Draft Whole-Genome Sequence of Trichoderma gamsii T6085, a Promising Biocontrol Agent of Fusarium Head Blight on Wheat.</title>
        <authorList>
            <person name="Baroncelli R."/>
            <person name="Zapparata A."/>
            <person name="Piaggeschi G."/>
            <person name="Sarrocco S."/>
            <person name="Vannacci G."/>
        </authorList>
    </citation>
    <scope>NUCLEOTIDE SEQUENCE [LARGE SCALE GENOMIC DNA]</scope>
    <source>
        <strain evidence="7 8">T6085</strain>
    </source>
</reference>
<dbReference type="SMART" id="SM00320">
    <property type="entry name" value="WD40"/>
    <property type="match status" value="5"/>
</dbReference>
<evidence type="ECO:0000313" key="6">
    <source>
        <dbReference type="EMBL" id="PNP42508.1"/>
    </source>
</evidence>
<dbReference type="FunFam" id="2.130.10.10:FF:000457">
    <property type="entry name" value="rRNA processing protein Pwp1"/>
    <property type="match status" value="1"/>
</dbReference>
<feature type="compositionally biased region" description="Acidic residues" evidence="5">
    <location>
        <begin position="44"/>
        <end position="74"/>
    </location>
</feature>
<feature type="compositionally biased region" description="Basic and acidic residues" evidence="5">
    <location>
        <begin position="75"/>
        <end position="85"/>
    </location>
</feature>
<proteinExistence type="predicted"/>
<feature type="repeat" description="WD" evidence="4">
    <location>
        <begin position="404"/>
        <end position="446"/>
    </location>
</feature>
<keyword evidence="3" id="KW-0677">Repeat</keyword>
<evidence type="ECO:0000313" key="9">
    <source>
        <dbReference type="Proteomes" id="UP000236546"/>
    </source>
</evidence>
<organism evidence="6 9">
    <name type="scientific">Trichoderma gamsii</name>
    <dbReference type="NCBI Taxonomy" id="398673"/>
    <lineage>
        <taxon>Eukaryota</taxon>
        <taxon>Fungi</taxon>
        <taxon>Dikarya</taxon>
        <taxon>Ascomycota</taxon>
        <taxon>Pezizomycotina</taxon>
        <taxon>Sordariomycetes</taxon>
        <taxon>Hypocreomycetidae</taxon>
        <taxon>Hypocreales</taxon>
        <taxon>Hypocreaceae</taxon>
        <taxon>Trichoderma</taxon>
    </lineage>
</organism>
<comment type="caution">
    <text evidence="6">The sequence shown here is derived from an EMBL/GenBank/DDBJ whole genome shotgun (WGS) entry which is preliminary data.</text>
</comment>
<dbReference type="PROSITE" id="PS50082">
    <property type="entry name" value="WD_REPEATS_2"/>
    <property type="match status" value="2"/>
</dbReference>
<dbReference type="FunFam" id="2.130.10.10:FF:001345">
    <property type="entry name" value="WD40 repeat-like protein"/>
    <property type="match status" value="1"/>
</dbReference>
<evidence type="ECO:0000256" key="3">
    <source>
        <dbReference type="ARBA" id="ARBA00022737"/>
    </source>
</evidence>
<evidence type="ECO:0000256" key="1">
    <source>
        <dbReference type="ARBA" id="ARBA00022553"/>
    </source>
</evidence>
<feature type="compositionally biased region" description="Acidic residues" evidence="5">
    <location>
        <begin position="515"/>
        <end position="541"/>
    </location>
</feature>
<dbReference type="InterPro" id="IPR001680">
    <property type="entry name" value="WD40_rpt"/>
</dbReference>
<dbReference type="InterPro" id="IPR015943">
    <property type="entry name" value="WD40/YVTN_repeat-like_dom_sf"/>
</dbReference>
<evidence type="ECO:0000256" key="5">
    <source>
        <dbReference type="SAM" id="MobiDB-lite"/>
    </source>
</evidence>
<dbReference type="PROSITE" id="PS50294">
    <property type="entry name" value="WD_REPEATS_REGION"/>
    <property type="match status" value="2"/>
</dbReference>
<dbReference type="PRINTS" id="PR00320">
    <property type="entry name" value="GPROTEINBRPT"/>
</dbReference>
<accession>A0A0W7VMU5</accession>
<dbReference type="PROSITE" id="PS00678">
    <property type="entry name" value="WD_REPEATS_1"/>
    <property type="match status" value="2"/>
</dbReference>